<evidence type="ECO:0000256" key="1">
    <source>
        <dbReference type="ARBA" id="ARBA00004123"/>
    </source>
</evidence>
<dbReference type="AlphaFoldDB" id="A0A367ITE6"/>
<keyword evidence="6" id="KW-0862">Zinc</keyword>
<dbReference type="EMBL" id="PJQM01005746">
    <property type="protein sequence ID" value="RCH80938.1"/>
    <property type="molecule type" value="Genomic_DNA"/>
</dbReference>
<dbReference type="PANTHER" id="PTHR45718">
    <property type="entry name" value="TRANSCRIPTIONAL ACTIVATOR CUBITUS INTERRUPTUS"/>
    <property type="match status" value="1"/>
</dbReference>
<dbReference type="SUPFAM" id="SSF57667">
    <property type="entry name" value="beta-beta-alpha zinc fingers"/>
    <property type="match status" value="2"/>
</dbReference>
<keyword evidence="4" id="KW-0677">Repeat</keyword>
<comment type="similarity">
    <text evidence="2">Belongs to the GLI C2H2-type zinc-finger protein family.</text>
</comment>
<keyword evidence="3" id="KW-0479">Metal-binding</keyword>
<evidence type="ECO:0000256" key="4">
    <source>
        <dbReference type="ARBA" id="ARBA00022737"/>
    </source>
</evidence>
<organism evidence="12 13">
    <name type="scientific">Rhizopus stolonifer</name>
    <name type="common">Rhizopus nigricans</name>
    <dbReference type="NCBI Taxonomy" id="4846"/>
    <lineage>
        <taxon>Eukaryota</taxon>
        <taxon>Fungi</taxon>
        <taxon>Fungi incertae sedis</taxon>
        <taxon>Mucoromycota</taxon>
        <taxon>Mucoromycotina</taxon>
        <taxon>Mucoromycetes</taxon>
        <taxon>Mucorales</taxon>
        <taxon>Mucorineae</taxon>
        <taxon>Rhizopodaceae</taxon>
        <taxon>Rhizopus</taxon>
    </lineage>
</organism>
<evidence type="ECO:0000259" key="11">
    <source>
        <dbReference type="PROSITE" id="PS50157"/>
    </source>
</evidence>
<name>A0A367ITE6_RHIST</name>
<feature type="compositionally biased region" description="Low complexity" evidence="10">
    <location>
        <begin position="392"/>
        <end position="417"/>
    </location>
</feature>
<dbReference type="InterPro" id="IPR056436">
    <property type="entry name" value="Znf-C2H2_ZIC1-5/GLI1-3-like"/>
</dbReference>
<dbReference type="Pfam" id="PF00096">
    <property type="entry name" value="zf-C2H2"/>
    <property type="match status" value="1"/>
</dbReference>
<feature type="domain" description="C2H2-type" evidence="11">
    <location>
        <begin position="298"/>
        <end position="330"/>
    </location>
</feature>
<feature type="compositionally biased region" description="Basic residues" evidence="10">
    <location>
        <begin position="379"/>
        <end position="391"/>
    </location>
</feature>
<feature type="domain" description="C2H2-type" evidence="11">
    <location>
        <begin position="331"/>
        <end position="360"/>
    </location>
</feature>
<dbReference type="Gene3D" id="3.30.160.60">
    <property type="entry name" value="Classic Zinc Finger"/>
    <property type="match status" value="4"/>
</dbReference>
<evidence type="ECO:0000256" key="7">
    <source>
        <dbReference type="ARBA" id="ARBA00023125"/>
    </source>
</evidence>
<keyword evidence="8" id="KW-0539">Nucleus</keyword>
<protein>
    <submittedName>
        <fullName evidence="12">GLI zinc finger 1</fullName>
    </submittedName>
</protein>
<dbReference type="Proteomes" id="UP000253551">
    <property type="component" value="Unassembled WGS sequence"/>
</dbReference>
<reference evidence="12 13" key="1">
    <citation type="journal article" date="2018" name="G3 (Bethesda)">
        <title>Phylogenetic and Phylogenomic Definition of Rhizopus Species.</title>
        <authorList>
            <person name="Gryganskyi A.P."/>
            <person name="Golan J."/>
            <person name="Dolatabadi S."/>
            <person name="Mondo S."/>
            <person name="Robb S."/>
            <person name="Idnurm A."/>
            <person name="Muszewska A."/>
            <person name="Steczkiewicz K."/>
            <person name="Masonjones S."/>
            <person name="Liao H.L."/>
            <person name="Gajdeczka M.T."/>
            <person name="Anike F."/>
            <person name="Vuek A."/>
            <person name="Anishchenko I.M."/>
            <person name="Voigt K."/>
            <person name="de Hoog G.S."/>
            <person name="Smith M.E."/>
            <person name="Heitman J."/>
            <person name="Vilgalys R."/>
            <person name="Stajich J.E."/>
        </authorList>
    </citation>
    <scope>NUCLEOTIDE SEQUENCE [LARGE SCALE GENOMIC DNA]</scope>
    <source>
        <strain evidence="12 13">LSU 92-RS-03</strain>
    </source>
</reference>
<evidence type="ECO:0000256" key="10">
    <source>
        <dbReference type="SAM" id="MobiDB-lite"/>
    </source>
</evidence>
<evidence type="ECO:0000256" key="5">
    <source>
        <dbReference type="ARBA" id="ARBA00022771"/>
    </source>
</evidence>
<dbReference type="InterPro" id="IPR043359">
    <property type="entry name" value="GLI-like"/>
</dbReference>
<gene>
    <name evidence="12" type="primary">GLI1</name>
    <name evidence="12" type="ORF">CU098_004785</name>
</gene>
<proteinExistence type="inferred from homology"/>
<dbReference type="STRING" id="4846.A0A367ITE6"/>
<evidence type="ECO:0000256" key="6">
    <source>
        <dbReference type="ARBA" id="ARBA00022833"/>
    </source>
</evidence>
<dbReference type="Pfam" id="PF23561">
    <property type="entry name" value="zf-C2H2_15"/>
    <property type="match status" value="1"/>
</dbReference>
<dbReference type="InterPro" id="IPR036236">
    <property type="entry name" value="Znf_C2H2_sf"/>
</dbReference>
<evidence type="ECO:0000256" key="2">
    <source>
        <dbReference type="ARBA" id="ARBA00010831"/>
    </source>
</evidence>
<evidence type="ECO:0000256" key="9">
    <source>
        <dbReference type="PROSITE-ProRule" id="PRU00042"/>
    </source>
</evidence>
<evidence type="ECO:0000256" key="8">
    <source>
        <dbReference type="ARBA" id="ARBA00023242"/>
    </source>
</evidence>
<dbReference type="FunFam" id="3.30.160.60:FF:000125">
    <property type="entry name" value="Putative zinc finger protein 143"/>
    <property type="match status" value="1"/>
</dbReference>
<dbReference type="PANTHER" id="PTHR45718:SF8">
    <property type="entry name" value="GLIS FAMILY ZINC FINGER 2"/>
    <property type="match status" value="1"/>
</dbReference>
<evidence type="ECO:0000313" key="13">
    <source>
        <dbReference type="Proteomes" id="UP000253551"/>
    </source>
</evidence>
<comment type="caution">
    <text evidence="12">The sequence shown here is derived from an EMBL/GenBank/DDBJ whole genome shotgun (WGS) entry which is preliminary data.</text>
</comment>
<evidence type="ECO:0000256" key="3">
    <source>
        <dbReference type="ARBA" id="ARBA00022723"/>
    </source>
</evidence>
<accession>A0A367ITE6</accession>
<comment type="subcellular location">
    <subcellularLocation>
        <location evidence="1">Nucleus</location>
    </subcellularLocation>
</comment>
<dbReference type="InterPro" id="IPR013087">
    <property type="entry name" value="Znf_C2H2_type"/>
</dbReference>
<dbReference type="OrthoDB" id="654211at2759"/>
<dbReference type="PROSITE" id="PS50157">
    <property type="entry name" value="ZINC_FINGER_C2H2_2"/>
    <property type="match status" value="3"/>
</dbReference>
<dbReference type="GO" id="GO:0000978">
    <property type="term" value="F:RNA polymerase II cis-regulatory region sequence-specific DNA binding"/>
    <property type="evidence" value="ECO:0007669"/>
    <property type="project" value="TreeGrafter"/>
</dbReference>
<feature type="domain" description="C2H2-type" evidence="11">
    <location>
        <begin position="361"/>
        <end position="391"/>
    </location>
</feature>
<feature type="region of interest" description="Disordered" evidence="10">
    <location>
        <begin position="379"/>
        <end position="426"/>
    </location>
</feature>
<keyword evidence="13" id="KW-1185">Reference proteome</keyword>
<dbReference type="GO" id="GO:0008270">
    <property type="term" value="F:zinc ion binding"/>
    <property type="evidence" value="ECO:0007669"/>
    <property type="project" value="UniProtKB-KW"/>
</dbReference>
<keyword evidence="7" id="KW-0238">DNA-binding</keyword>
<sequence length="443" mass="50467">MCLYNNSNNNNESSELKIHSYTSQQPNNFYPSPHSPSEDNTYTKQVSQEMIQQDSKDWMIPTAPLDHHLFYENNHLNQYFETPESSTSCSSSLGVHTPDVGFFDMTNSFMLSHGPSFEYASMFQQSPILSCSTPLSLNMEDRSSSIDDSDTVQRHYSSPSLYFPVSGLNEEDELIPSLSNEERLILQQREYGSNQAYPDYHDTSSLSQLSKEQLIERVVRLEMEKSLRPANEIPASVPLKSNNTSSISIAGPIVTESKKKSCQMYSCKWVSCDAQAPTLDKLMTHICNSHVGSGKATYHCEWQGCLRDKKPFMKRHKMHNHMRTHTGERPFVCAVIGCNKTFSRPDSLSTHIKTHSENRPYLCTMSGCEKAYYHSRSLRKHIKSSHMKHSKINNNSKNSTMSSTPSSSSRNTTTSTTAQPAFHHYHLQNRINIMKKRQMVDQE</sequence>
<dbReference type="SMART" id="SM00355">
    <property type="entry name" value="ZnF_C2H2"/>
    <property type="match status" value="4"/>
</dbReference>
<dbReference type="GO" id="GO:0000981">
    <property type="term" value="F:DNA-binding transcription factor activity, RNA polymerase II-specific"/>
    <property type="evidence" value="ECO:0007669"/>
    <property type="project" value="TreeGrafter"/>
</dbReference>
<keyword evidence="5 9" id="KW-0863">Zinc-finger</keyword>
<evidence type="ECO:0000313" key="12">
    <source>
        <dbReference type="EMBL" id="RCH80938.1"/>
    </source>
</evidence>
<dbReference type="PROSITE" id="PS00028">
    <property type="entry name" value="ZINC_FINGER_C2H2_1"/>
    <property type="match status" value="2"/>
</dbReference>
<dbReference type="GO" id="GO:0005634">
    <property type="term" value="C:nucleus"/>
    <property type="evidence" value="ECO:0007669"/>
    <property type="project" value="UniProtKB-SubCell"/>
</dbReference>